<feature type="domain" description="Gfo/Idh/MocA-like oxidoreductase N-terminal" evidence="3">
    <location>
        <begin position="48"/>
        <end position="132"/>
    </location>
</feature>
<evidence type="ECO:0000259" key="3">
    <source>
        <dbReference type="Pfam" id="PF01408"/>
    </source>
</evidence>
<dbReference type="GO" id="GO:0000166">
    <property type="term" value="F:nucleotide binding"/>
    <property type="evidence" value="ECO:0007669"/>
    <property type="project" value="InterPro"/>
</dbReference>
<dbReference type="InterPro" id="IPR051317">
    <property type="entry name" value="Gfo/Idh/MocA_oxidoreduct"/>
</dbReference>
<accession>A0A934MJJ5</accession>
<dbReference type="InterPro" id="IPR055170">
    <property type="entry name" value="GFO_IDH_MocA-like_dom"/>
</dbReference>
<protein>
    <submittedName>
        <fullName evidence="5">Gfo/Idh/MocA family oxidoreductase</fullName>
    </submittedName>
</protein>
<sequence>MAKTIGIIVNGATSGISNRQHLPQALVPIIREGGLDIGGERFVPDLLLLGRNEAKLRRVAAQYGLDKIATDLDAALADPAYPIFFDSGVTGHRPTVLRKALEAGKDIYTEKPVVTALEDGKALIALATALGRKHGAVEDKLFLPGLVKLRQTAESGVLGRITTFRLDFGYWIFSGHGAIPMQRPSWNYRAEDGGGLMMDMFPHWRYVIEGILGPIRRVVARGWTALPERVDETGKPFAVDTDDSTAAIVELESGAVGVVTSSWATRVHREDLLTFHVDGIGGSAVAGLHRCALQPAAVTPKTRFDPNTDLGVDYREGWVDVPETLPFANGYRKGWEAFLRHVVAGAPKAADLSDGLRDVALGRAVSISSAEGRWVDMKELV</sequence>
<proteinExistence type="inferred from homology"/>
<evidence type="ECO:0000313" key="6">
    <source>
        <dbReference type="Proteomes" id="UP000609531"/>
    </source>
</evidence>
<dbReference type="Pfam" id="PF22725">
    <property type="entry name" value="GFO_IDH_MocA_C3"/>
    <property type="match status" value="1"/>
</dbReference>
<reference evidence="5" key="1">
    <citation type="submission" date="2020-12" db="EMBL/GenBank/DDBJ databases">
        <title>Bacterial taxonomy.</title>
        <authorList>
            <person name="Pan X."/>
        </authorList>
    </citation>
    <scope>NUCLEOTIDE SEQUENCE</scope>
    <source>
        <strain evidence="5">B2012</strain>
    </source>
</reference>
<dbReference type="InterPro" id="IPR036291">
    <property type="entry name" value="NAD(P)-bd_dom_sf"/>
</dbReference>
<gene>
    <name evidence="5" type="ORF">JCR33_02890</name>
</gene>
<evidence type="ECO:0000256" key="1">
    <source>
        <dbReference type="ARBA" id="ARBA00010928"/>
    </source>
</evidence>
<dbReference type="Pfam" id="PF01408">
    <property type="entry name" value="GFO_IDH_MocA"/>
    <property type="match status" value="1"/>
</dbReference>
<evidence type="ECO:0000313" key="5">
    <source>
        <dbReference type="EMBL" id="MBJ3774614.1"/>
    </source>
</evidence>
<dbReference type="InterPro" id="IPR000683">
    <property type="entry name" value="Gfo/Idh/MocA-like_OxRdtase_N"/>
</dbReference>
<evidence type="ECO:0000256" key="2">
    <source>
        <dbReference type="ARBA" id="ARBA00023002"/>
    </source>
</evidence>
<dbReference type="SUPFAM" id="SSF51735">
    <property type="entry name" value="NAD(P)-binding Rossmann-fold domains"/>
    <property type="match status" value="1"/>
</dbReference>
<comment type="caution">
    <text evidence="5">The sequence shown here is derived from an EMBL/GenBank/DDBJ whole genome shotgun (WGS) entry which is preliminary data.</text>
</comment>
<dbReference type="AlphaFoldDB" id="A0A934MJJ5"/>
<dbReference type="GO" id="GO:0016491">
    <property type="term" value="F:oxidoreductase activity"/>
    <property type="evidence" value="ECO:0007669"/>
    <property type="project" value="UniProtKB-KW"/>
</dbReference>
<feature type="domain" description="GFO/IDH/MocA-like oxidoreductase" evidence="4">
    <location>
        <begin position="148"/>
        <end position="283"/>
    </location>
</feature>
<comment type="similarity">
    <text evidence="1">Belongs to the Gfo/Idh/MocA family.</text>
</comment>
<keyword evidence="6" id="KW-1185">Reference proteome</keyword>
<dbReference type="Gene3D" id="3.30.360.10">
    <property type="entry name" value="Dihydrodipicolinate Reductase, domain 2"/>
    <property type="match status" value="1"/>
</dbReference>
<dbReference type="EMBL" id="JAEKJA010000001">
    <property type="protein sequence ID" value="MBJ3774614.1"/>
    <property type="molecule type" value="Genomic_DNA"/>
</dbReference>
<dbReference type="PANTHER" id="PTHR43708">
    <property type="entry name" value="CONSERVED EXPRESSED OXIDOREDUCTASE (EUROFUNG)"/>
    <property type="match status" value="1"/>
</dbReference>
<dbReference type="Proteomes" id="UP000609531">
    <property type="component" value="Unassembled WGS sequence"/>
</dbReference>
<organism evidence="5 6">
    <name type="scientific">Acuticoccus mangrovi</name>
    <dbReference type="NCBI Taxonomy" id="2796142"/>
    <lineage>
        <taxon>Bacteria</taxon>
        <taxon>Pseudomonadati</taxon>
        <taxon>Pseudomonadota</taxon>
        <taxon>Alphaproteobacteria</taxon>
        <taxon>Hyphomicrobiales</taxon>
        <taxon>Amorphaceae</taxon>
        <taxon>Acuticoccus</taxon>
    </lineage>
</organism>
<dbReference type="Gene3D" id="3.40.50.720">
    <property type="entry name" value="NAD(P)-binding Rossmann-like Domain"/>
    <property type="match status" value="1"/>
</dbReference>
<dbReference type="SUPFAM" id="SSF55347">
    <property type="entry name" value="Glyceraldehyde-3-phosphate dehydrogenase-like, C-terminal domain"/>
    <property type="match status" value="1"/>
</dbReference>
<dbReference type="PANTHER" id="PTHR43708:SF5">
    <property type="entry name" value="CONSERVED EXPRESSED OXIDOREDUCTASE (EUROFUNG)-RELATED"/>
    <property type="match status" value="1"/>
</dbReference>
<keyword evidence="2" id="KW-0560">Oxidoreductase</keyword>
<name>A0A934MJJ5_9HYPH</name>
<dbReference type="RefSeq" id="WP_198880481.1">
    <property type="nucleotide sequence ID" value="NZ_JAEKJA010000001.1"/>
</dbReference>
<evidence type="ECO:0000259" key="4">
    <source>
        <dbReference type="Pfam" id="PF22725"/>
    </source>
</evidence>